<dbReference type="Gene3D" id="2.60.40.380">
    <property type="entry name" value="Purple acid phosphatase-like, N-terminal"/>
    <property type="match status" value="1"/>
</dbReference>
<dbReference type="STRING" id="1802525.A2975_01720"/>
<dbReference type="GO" id="GO:0046872">
    <property type="term" value="F:metal ion binding"/>
    <property type="evidence" value="ECO:0007669"/>
    <property type="project" value="InterPro"/>
</dbReference>
<dbReference type="EMBL" id="MGHL01000001">
    <property type="protein sequence ID" value="OGM70971.1"/>
    <property type="molecule type" value="Genomic_DNA"/>
</dbReference>
<dbReference type="GO" id="GO:0003993">
    <property type="term" value="F:acid phosphatase activity"/>
    <property type="evidence" value="ECO:0007669"/>
    <property type="project" value="InterPro"/>
</dbReference>
<evidence type="ECO:0000313" key="3">
    <source>
        <dbReference type="EMBL" id="OGM70971.1"/>
    </source>
</evidence>
<evidence type="ECO:0000256" key="1">
    <source>
        <dbReference type="SAM" id="MobiDB-lite"/>
    </source>
</evidence>
<gene>
    <name evidence="3" type="ORF">A2975_01720</name>
</gene>
<evidence type="ECO:0000259" key="2">
    <source>
        <dbReference type="PROSITE" id="PS50853"/>
    </source>
</evidence>
<dbReference type="AlphaFoldDB" id="A0A1F8C3T8"/>
<dbReference type="SUPFAM" id="SSF49363">
    <property type="entry name" value="Purple acid phosphatase, N-terminal domain"/>
    <property type="match status" value="1"/>
</dbReference>
<name>A0A1F8C3T8_9BACT</name>
<organism evidence="3 4">
    <name type="scientific">Candidatus Woesebacteria bacterium RIFCSPLOWO2_01_FULL_44_14</name>
    <dbReference type="NCBI Taxonomy" id="1802525"/>
    <lineage>
        <taxon>Bacteria</taxon>
        <taxon>Candidatus Woeseibacteriota</taxon>
    </lineage>
</organism>
<dbReference type="Pfam" id="PF16656">
    <property type="entry name" value="Pur_ac_phosph_N"/>
    <property type="match status" value="1"/>
</dbReference>
<dbReference type="PROSITE" id="PS50853">
    <property type="entry name" value="FN3"/>
    <property type="match status" value="1"/>
</dbReference>
<dbReference type="InterPro" id="IPR015914">
    <property type="entry name" value="PAPs_N"/>
</dbReference>
<proteinExistence type="predicted"/>
<feature type="domain" description="Fibronectin type-III" evidence="2">
    <location>
        <begin position="47"/>
        <end position="144"/>
    </location>
</feature>
<dbReference type="Proteomes" id="UP000178429">
    <property type="component" value="Unassembled WGS sequence"/>
</dbReference>
<protein>
    <recommendedName>
        <fullName evidence="2">Fibronectin type-III domain-containing protein</fullName>
    </recommendedName>
</protein>
<accession>A0A1F8C3T8</accession>
<dbReference type="InterPro" id="IPR003961">
    <property type="entry name" value="FN3_dom"/>
</dbReference>
<reference evidence="3 4" key="1">
    <citation type="journal article" date="2016" name="Nat. Commun.">
        <title>Thousands of microbial genomes shed light on interconnected biogeochemical processes in an aquifer system.</title>
        <authorList>
            <person name="Anantharaman K."/>
            <person name="Brown C.T."/>
            <person name="Hug L.A."/>
            <person name="Sharon I."/>
            <person name="Castelle C.J."/>
            <person name="Probst A.J."/>
            <person name="Thomas B.C."/>
            <person name="Singh A."/>
            <person name="Wilkins M.J."/>
            <person name="Karaoz U."/>
            <person name="Brodie E.L."/>
            <person name="Williams K.H."/>
            <person name="Hubbard S.S."/>
            <person name="Banfield J.F."/>
        </authorList>
    </citation>
    <scope>NUCLEOTIDE SEQUENCE [LARGE SCALE GENOMIC DNA]</scope>
</reference>
<feature type="region of interest" description="Disordered" evidence="1">
    <location>
        <begin position="247"/>
        <end position="267"/>
    </location>
</feature>
<dbReference type="InterPro" id="IPR008963">
    <property type="entry name" value="Purple_acid_Pase-like_N"/>
</dbReference>
<comment type="caution">
    <text evidence="3">The sequence shown here is derived from an EMBL/GenBank/DDBJ whole genome shotgun (WGS) entry which is preliminary data.</text>
</comment>
<sequence>MKFTLMPKSRIIVTLLGVAFLTVAVGVTSYLTQSRQSLRSLAGGAEVPKEVKITNLTENSVSVSWITDVDVIGSVNYGIDTTLGVTALEDRIGAAKTSVHHVTLKPLQPATTYYFKISSGKGQYGEGANAYVVKTPSLIGTPPPPQTVYGTLINPDSSVFGGRGVVYVDTLGGGTASTVINPANGNWSVSISTIRTKDLNSYVSLGNNTSLTLFVQAGEAGTSRATVKLVQTQPVPTMTLGETYNFEPTDVLSTPKPPTTPTSSTSGTKKCITILARRLCLP</sequence>
<dbReference type="CDD" id="cd00063">
    <property type="entry name" value="FN3"/>
    <property type="match status" value="1"/>
</dbReference>
<evidence type="ECO:0000313" key="4">
    <source>
        <dbReference type="Proteomes" id="UP000178429"/>
    </source>
</evidence>
<dbReference type="SMART" id="SM00060">
    <property type="entry name" value="FN3"/>
    <property type="match status" value="1"/>
</dbReference>